<dbReference type="PANTHER" id="PTHR43284">
    <property type="entry name" value="ASPARAGINE SYNTHETASE (GLUTAMINE-HYDROLYZING)"/>
    <property type="match status" value="1"/>
</dbReference>
<evidence type="ECO:0000256" key="3">
    <source>
        <dbReference type="ARBA" id="ARBA00048741"/>
    </source>
</evidence>
<sequence length="468" mass="53125">MIIKTPIIPIKQTFAKVDAPHDLHLEAICIFAATGFFLDQDTYWKDEVVLPAASICELDADGVLQSVTPWFTWEPTPSSMSFDAALDAFSELFKTITAEQIGKKPVILPLSGGLDSRTQAIVLKALGADVHAYSYEFENGYPETKIAEQIAQQCDFPFSSFKIPSGYLWNQIDALADMNGCYSDFCSPRQLAVLEELKKMPGVFSLGHWGDVLFDDMGVSKNLTLDEQTDVVIQKIVKRGGLDFAQTLWDTWDLEGDFKAYFYTRVRDLLKKINIPEDANTQIRAFKSLYWAPRWTSINLAVFEAAHPISLPYYDDRMCAFISSLPEAFLAGRRLQIAYIKKHSPELAQLTWDFYHPLNLYTYTNYKKKSGFGYRALNSLRYRAKLAMGKTVIQRNWELQFLGDENDAALKGYLFSEDLETLVPKAVTETIYKQFKTGDSLLYAHRVGMLLVFSVWASNFNNSWIGSD</sequence>
<proteinExistence type="predicted"/>
<evidence type="ECO:0000256" key="1">
    <source>
        <dbReference type="ARBA" id="ARBA00005187"/>
    </source>
</evidence>
<dbReference type="InterPro" id="IPR014729">
    <property type="entry name" value="Rossmann-like_a/b/a_fold"/>
</dbReference>
<dbReference type="EC" id="6.3.5.4" evidence="2"/>
<name>A0ABW0C6F3_9FLAO</name>
<organism evidence="5 6">
    <name type="scientific">Bizionia hallyeonensis</name>
    <dbReference type="NCBI Taxonomy" id="1123757"/>
    <lineage>
        <taxon>Bacteria</taxon>
        <taxon>Pseudomonadati</taxon>
        <taxon>Bacteroidota</taxon>
        <taxon>Flavobacteriia</taxon>
        <taxon>Flavobacteriales</taxon>
        <taxon>Flavobacteriaceae</taxon>
        <taxon>Bizionia</taxon>
    </lineage>
</organism>
<dbReference type="EMBL" id="JBHSLA010000003">
    <property type="protein sequence ID" value="MFC5195469.1"/>
    <property type="molecule type" value="Genomic_DNA"/>
</dbReference>
<keyword evidence="6" id="KW-1185">Reference proteome</keyword>
<evidence type="ECO:0000313" key="5">
    <source>
        <dbReference type="EMBL" id="MFC5195469.1"/>
    </source>
</evidence>
<dbReference type="RefSeq" id="WP_376860318.1">
    <property type="nucleotide sequence ID" value="NZ_JBHSLA010000003.1"/>
</dbReference>
<feature type="domain" description="Asparagine synthetase" evidence="4">
    <location>
        <begin position="101"/>
        <end position="177"/>
    </location>
</feature>
<comment type="caution">
    <text evidence="5">The sequence shown here is derived from an EMBL/GenBank/DDBJ whole genome shotgun (WGS) entry which is preliminary data.</text>
</comment>
<dbReference type="InterPro" id="IPR051786">
    <property type="entry name" value="ASN_synthetase/amidase"/>
</dbReference>
<evidence type="ECO:0000256" key="2">
    <source>
        <dbReference type="ARBA" id="ARBA00012737"/>
    </source>
</evidence>
<dbReference type="PANTHER" id="PTHR43284:SF1">
    <property type="entry name" value="ASPARAGINE SYNTHETASE"/>
    <property type="match status" value="1"/>
</dbReference>
<dbReference type="Gene3D" id="3.40.50.620">
    <property type="entry name" value="HUPs"/>
    <property type="match status" value="1"/>
</dbReference>
<dbReference type="SUPFAM" id="SSF52402">
    <property type="entry name" value="Adenine nucleotide alpha hydrolases-like"/>
    <property type="match status" value="1"/>
</dbReference>
<dbReference type="Proteomes" id="UP001596162">
    <property type="component" value="Unassembled WGS sequence"/>
</dbReference>
<evidence type="ECO:0000313" key="6">
    <source>
        <dbReference type="Proteomes" id="UP001596162"/>
    </source>
</evidence>
<dbReference type="Pfam" id="PF00733">
    <property type="entry name" value="Asn_synthase"/>
    <property type="match status" value="1"/>
</dbReference>
<dbReference type="InterPro" id="IPR001962">
    <property type="entry name" value="Asn_synthase"/>
</dbReference>
<comment type="catalytic activity">
    <reaction evidence="3">
        <text>L-aspartate + L-glutamine + ATP + H2O = L-asparagine + L-glutamate + AMP + diphosphate + H(+)</text>
        <dbReference type="Rhea" id="RHEA:12228"/>
        <dbReference type="ChEBI" id="CHEBI:15377"/>
        <dbReference type="ChEBI" id="CHEBI:15378"/>
        <dbReference type="ChEBI" id="CHEBI:29985"/>
        <dbReference type="ChEBI" id="CHEBI:29991"/>
        <dbReference type="ChEBI" id="CHEBI:30616"/>
        <dbReference type="ChEBI" id="CHEBI:33019"/>
        <dbReference type="ChEBI" id="CHEBI:58048"/>
        <dbReference type="ChEBI" id="CHEBI:58359"/>
        <dbReference type="ChEBI" id="CHEBI:456215"/>
        <dbReference type="EC" id="6.3.5.4"/>
    </reaction>
</comment>
<gene>
    <name evidence="5" type="ORF">ACFPH8_09035</name>
</gene>
<comment type="pathway">
    <text evidence="1">Amino-acid biosynthesis; L-asparagine biosynthesis; L-asparagine from L-aspartate (L-Gln route): step 1/1.</text>
</comment>
<protein>
    <recommendedName>
        <fullName evidence="2">asparagine synthase (glutamine-hydrolyzing)</fullName>
        <ecNumber evidence="2">6.3.5.4</ecNumber>
    </recommendedName>
</protein>
<reference evidence="6" key="1">
    <citation type="journal article" date="2019" name="Int. J. Syst. Evol. Microbiol.">
        <title>The Global Catalogue of Microorganisms (GCM) 10K type strain sequencing project: providing services to taxonomists for standard genome sequencing and annotation.</title>
        <authorList>
            <consortium name="The Broad Institute Genomics Platform"/>
            <consortium name="The Broad Institute Genome Sequencing Center for Infectious Disease"/>
            <person name="Wu L."/>
            <person name="Ma J."/>
        </authorList>
    </citation>
    <scope>NUCLEOTIDE SEQUENCE [LARGE SCALE GENOMIC DNA]</scope>
    <source>
        <strain evidence="6">JCM 17978</strain>
    </source>
</reference>
<accession>A0ABW0C6F3</accession>
<evidence type="ECO:0000259" key="4">
    <source>
        <dbReference type="Pfam" id="PF00733"/>
    </source>
</evidence>